<feature type="transmembrane region" description="Helical" evidence="2">
    <location>
        <begin position="189"/>
        <end position="208"/>
    </location>
</feature>
<feature type="transmembrane region" description="Helical" evidence="2">
    <location>
        <begin position="60"/>
        <end position="82"/>
    </location>
</feature>
<dbReference type="EMBL" id="AZGE01000003">
    <property type="protein sequence ID" value="KRM16453.1"/>
    <property type="molecule type" value="Genomic_DNA"/>
</dbReference>
<comment type="similarity">
    <text evidence="1">Belongs to the UPF0177 family.</text>
</comment>
<keyword evidence="4" id="KW-0378">Hydrolase</keyword>
<evidence type="ECO:0000259" key="3">
    <source>
        <dbReference type="Pfam" id="PF02517"/>
    </source>
</evidence>
<dbReference type="GO" id="GO:0004175">
    <property type="term" value="F:endopeptidase activity"/>
    <property type="evidence" value="ECO:0007669"/>
    <property type="project" value="UniProtKB-ARBA"/>
</dbReference>
<evidence type="ECO:0000256" key="2">
    <source>
        <dbReference type="SAM" id="Phobius"/>
    </source>
</evidence>
<keyword evidence="2" id="KW-0812">Transmembrane</keyword>
<dbReference type="Pfam" id="PF02517">
    <property type="entry name" value="Rce1-like"/>
    <property type="match status" value="1"/>
</dbReference>
<protein>
    <submittedName>
        <fullName evidence="4">CAAX amino terminal protease family protein</fullName>
    </submittedName>
</protein>
<dbReference type="PANTHER" id="PTHR36435:SF1">
    <property type="entry name" value="CAAX AMINO TERMINAL PROTEASE FAMILY PROTEIN"/>
    <property type="match status" value="1"/>
</dbReference>
<dbReference type="Proteomes" id="UP000050973">
    <property type="component" value="Unassembled WGS sequence"/>
</dbReference>
<dbReference type="GO" id="GO:0080120">
    <property type="term" value="P:CAAX-box protein maturation"/>
    <property type="evidence" value="ECO:0007669"/>
    <property type="project" value="UniProtKB-ARBA"/>
</dbReference>
<feature type="domain" description="CAAX prenyl protease 2/Lysostaphin resistance protein A-like" evidence="3">
    <location>
        <begin position="109"/>
        <end position="198"/>
    </location>
</feature>
<comment type="caution">
    <text evidence="4">The sequence shown here is derived from an EMBL/GenBank/DDBJ whole genome shotgun (WGS) entry which is preliminary data.</text>
</comment>
<name>A0A0R1WG19_9LACO</name>
<proteinExistence type="inferred from homology"/>
<organism evidence="4 5">
    <name type="scientific">Limosilactobacillus oris DSM 4864</name>
    <dbReference type="NCBI Taxonomy" id="1423779"/>
    <lineage>
        <taxon>Bacteria</taxon>
        <taxon>Bacillati</taxon>
        <taxon>Bacillota</taxon>
        <taxon>Bacilli</taxon>
        <taxon>Lactobacillales</taxon>
        <taxon>Lactobacillaceae</taxon>
        <taxon>Limosilactobacillus</taxon>
    </lineage>
</organism>
<reference evidence="4 5" key="1">
    <citation type="journal article" date="2015" name="Genome Announc.">
        <title>Expanding the biotechnology potential of lactobacilli through comparative genomics of 213 strains and associated genera.</title>
        <authorList>
            <person name="Sun Z."/>
            <person name="Harris H.M."/>
            <person name="McCann A."/>
            <person name="Guo C."/>
            <person name="Argimon S."/>
            <person name="Zhang W."/>
            <person name="Yang X."/>
            <person name="Jeffery I.B."/>
            <person name="Cooney J.C."/>
            <person name="Kagawa T.F."/>
            <person name="Liu W."/>
            <person name="Song Y."/>
            <person name="Salvetti E."/>
            <person name="Wrobel A."/>
            <person name="Rasinkangas P."/>
            <person name="Parkhill J."/>
            <person name="Rea M.C."/>
            <person name="O'Sullivan O."/>
            <person name="Ritari J."/>
            <person name="Douillard F.P."/>
            <person name="Paul Ross R."/>
            <person name="Yang R."/>
            <person name="Briner A.E."/>
            <person name="Felis G.E."/>
            <person name="de Vos W.M."/>
            <person name="Barrangou R."/>
            <person name="Klaenhammer T.R."/>
            <person name="Caufield P.W."/>
            <person name="Cui Y."/>
            <person name="Zhang H."/>
            <person name="O'Toole P.W."/>
        </authorList>
    </citation>
    <scope>NUCLEOTIDE SEQUENCE [LARGE SCALE GENOMIC DNA]</scope>
    <source>
        <strain evidence="4 5">DSM 4864</strain>
    </source>
</reference>
<evidence type="ECO:0000313" key="5">
    <source>
        <dbReference type="Proteomes" id="UP000050973"/>
    </source>
</evidence>
<sequence>MFFLLVQVPPVAVVIANRDPTNQRLAISLAVVFVVMFLVIIAGARRVYRHYNQLPVAKGINWRLVVGGYFALIVGMMIFGWLNQWLFHQAGTANNEIIRQLLNHNLIITVVFVISSFTLTPIAEELIFRGILTNLFFNRTALWSKMILSGLVFSAAHTSTTIISFLLYCFMGMVLTYVYRQSGNLKNSILVHGINNLVAMLMMVMSLAGS</sequence>
<dbReference type="PATRIC" id="fig|1423779.3.peg.1184"/>
<accession>A0A0R1WG19</accession>
<keyword evidence="2" id="KW-1133">Transmembrane helix</keyword>
<dbReference type="InterPro" id="IPR003675">
    <property type="entry name" value="Rce1/LyrA-like_dom"/>
</dbReference>
<dbReference type="InterPro" id="IPR052710">
    <property type="entry name" value="CAAX_protease"/>
</dbReference>
<dbReference type="AlphaFoldDB" id="A0A0R1WG19"/>
<evidence type="ECO:0000256" key="1">
    <source>
        <dbReference type="ARBA" id="ARBA00009067"/>
    </source>
</evidence>
<evidence type="ECO:0000313" key="4">
    <source>
        <dbReference type="EMBL" id="KRM16453.1"/>
    </source>
</evidence>
<dbReference type="PANTHER" id="PTHR36435">
    <property type="entry name" value="SLR1288 PROTEIN"/>
    <property type="match status" value="1"/>
</dbReference>
<feature type="transmembrane region" description="Helical" evidence="2">
    <location>
        <begin position="162"/>
        <end position="180"/>
    </location>
</feature>
<keyword evidence="4" id="KW-0645">Protease</keyword>
<feature type="transmembrane region" description="Helical" evidence="2">
    <location>
        <begin position="26"/>
        <end position="48"/>
    </location>
</feature>
<dbReference type="GO" id="GO:0006508">
    <property type="term" value="P:proteolysis"/>
    <property type="evidence" value="ECO:0007669"/>
    <property type="project" value="UniProtKB-KW"/>
</dbReference>
<keyword evidence="2" id="KW-0472">Membrane</keyword>
<gene>
    <name evidence="4" type="ORF">FC49_GL001151</name>
</gene>
<feature type="transmembrane region" description="Helical" evidence="2">
    <location>
        <begin position="102"/>
        <end position="123"/>
    </location>
</feature>